<dbReference type="PANTHER" id="PTHR23427">
    <property type="entry name" value="SURFEIT LOCUS PROTEIN"/>
    <property type="match status" value="1"/>
</dbReference>
<evidence type="ECO:0000313" key="8">
    <source>
        <dbReference type="EMBL" id="MBK0417976.1"/>
    </source>
</evidence>
<keyword evidence="6" id="KW-1003">Cell membrane</keyword>
<evidence type="ECO:0000256" key="3">
    <source>
        <dbReference type="ARBA" id="ARBA00022692"/>
    </source>
</evidence>
<feature type="transmembrane region" description="Helical" evidence="6">
    <location>
        <begin position="32"/>
        <end position="52"/>
    </location>
</feature>
<feature type="region of interest" description="Disordered" evidence="7">
    <location>
        <begin position="278"/>
        <end position="308"/>
    </location>
</feature>
<gene>
    <name evidence="8" type="ORF">JD276_02865</name>
</gene>
<keyword evidence="5 6" id="KW-0472">Membrane</keyword>
<comment type="caution">
    <text evidence="8">The sequence shown here is derived from an EMBL/GenBank/DDBJ whole genome shotgun (WGS) entry which is preliminary data.</text>
</comment>
<accession>A0A934Q6I5</accession>
<dbReference type="CDD" id="cd06662">
    <property type="entry name" value="SURF1"/>
    <property type="match status" value="1"/>
</dbReference>
<evidence type="ECO:0000256" key="5">
    <source>
        <dbReference type="ARBA" id="ARBA00023136"/>
    </source>
</evidence>
<dbReference type="PANTHER" id="PTHR23427:SF2">
    <property type="entry name" value="SURFEIT LOCUS PROTEIN 1"/>
    <property type="match status" value="1"/>
</dbReference>
<feature type="compositionally biased region" description="Acidic residues" evidence="7">
    <location>
        <begin position="298"/>
        <end position="308"/>
    </location>
</feature>
<evidence type="ECO:0000313" key="9">
    <source>
        <dbReference type="Proteomes" id="UP000608530"/>
    </source>
</evidence>
<evidence type="ECO:0000256" key="2">
    <source>
        <dbReference type="ARBA" id="ARBA00007165"/>
    </source>
</evidence>
<dbReference type="InterPro" id="IPR002994">
    <property type="entry name" value="Surf1/Shy1"/>
</dbReference>
<keyword evidence="3 6" id="KW-0812">Transmembrane</keyword>
<dbReference type="Pfam" id="PF02104">
    <property type="entry name" value="SURF1"/>
    <property type="match status" value="1"/>
</dbReference>
<feature type="transmembrane region" description="Helical" evidence="6">
    <location>
        <begin position="245"/>
        <end position="266"/>
    </location>
</feature>
<evidence type="ECO:0000256" key="7">
    <source>
        <dbReference type="SAM" id="MobiDB-lite"/>
    </source>
</evidence>
<dbReference type="PROSITE" id="PS50895">
    <property type="entry name" value="SURF1"/>
    <property type="match status" value="1"/>
</dbReference>
<dbReference type="AlphaFoldDB" id="A0A934Q6I5"/>
<comment type="subcellular location">
    <subcellularLocation>
        <location evidence="6">Cell membrane</location>
        <topology evidence="6">Multi-pass membrane protein</topology>
    </subcellularLocation>
    <subcellularLocation>
        <location evidence="1">Membrane</location>
    </subcellularLocation>
</comment>
<keyword evidence="9" id="KW-1185">Reference proteome</keyword>
<evidence type="ECO:0000256" key="1">
    <source>
        <dbReference type="ARBA" id="ARBA00004370"/>
    </source>
</evidence>
<proteinExistence type="inferred from homology"/>
<comment type="similarity">
    <text evidence="2 6">Belongs to the SURF1 family.</text>
</comment>
<keyword evidence="4 6" id="KW-1133">Transmembrane helix</keyword>
<dbReference type="GO" id="GO:0005886">
    <property type="term" value="C:plasma membrane"/>
    <property type="evidence" value="ECO:0007669"/>
    <property type="project" value="UniProtKB-SubCell"/>
</dbReference>
<sequence>MTETMAPARADAGDLPQPVEQPGWSFLRSKRWFGYFTLFVIFSIACVFLGNWQFDRRAEARAEIERIDANYEAAPAPLPEELPDLGGFDEDAQKWRPVVATGEYVGDPFLARNRPGPGGVGADMIQALRTAEGSIFFVDRGWVPVESSALEHPDEVFAGLPPAPMGEVTVEARLRAGEPEISGRSTSGSTVASIDLPELARLAGDPSSTYTGAYGMLISETPAAEQAFEHGQLPSKPERDEGPHLSYALQWYVFILIAGIGVAYAARQEYRSLNAGNDTVRRQDRRSAERRRRRGPSDADEEDALLDG</sequence>
<dbReference type="EMBL" id="JAEHOH010000003">
    <property type="protein sequence ID" value="MBK0417976.1"/>
    <property type="molecule type" value="Genomic_DNA"/>
</dbReference>
<evidence type="ECO:0000256" key="4">
    <source>
        <dbReference type="ARBA" id="ARBA00022989"/>
    </source>
</evidence>
<evidence type="ECO:0000256" key="6">
    <source>
        <dbReference type="RuleBase" id="RU363076"/>
    </source>
</evidence>
<dbReference type="Proteomes" id="UP000608530">
    <property type="component" value="Unassembled WGS sequence"/>
</dbReference>
<dbReference type="InterPro" id="IPR045214">
    <property type="entry name" value="Surf1/Surf4"/>
</dbReference>
<protein>
    <recommendedName>
        <fullName evidence="6">SURF1-like protein</fullName>
    </recommendedName>
</protein>
<reference evidence="8" key="1">
    <citation type="submission" date="2020-12" db="EMBL/GenBank/DDBJ databases">
        <title>Leucobacter sp. CAS1, isolated from Chromium sludge.</title>
        <authorList>
            <person name="Xu Z."/>
        </authorList>
    </citation>
    <scope>NUCLEOTIDE SEQUENCE</scope>
    <source>
        <strain evidence="8">CSA1</strain>
    </source>
</reference>
<name>A0A934Q6I5_9MICO</name>
<dbReference type="RefSeq" id="WP_200113735.1">
    <property type="nucleotide sequence ID" value="NZ_JAEHOH010000003.1"/>
</dbReference>
<organism evidence="8 9">
    <name type="scientific">Leucobacter chromiisoli</name>
    <dbReference type="NCBI Taxonomy" id="2796471"/>
    <lineage>
        <taxon>Bacteria</taxon>
        <taxon>Bacillati</taxon>
        <taxon>Actinomycetota</taxon>
        <taxon>Actinomycetes</taxon>
        <taxon>Micrococcales</taxon>
        <taxon>Microbacteriaceae</taxon>
        <taxon>Leucobacter</taxon>
    </lineage>
</organism>